<keyword evidence="10" id="KW-0902">Two-component regulatory system</keyword>
<dbReference type="CDD" id="cd00075">
    <property type="entry name" value="HATPase"/>
    <property type="match status" value="1"/>
</dbReference>
<dbReference type="Gene3D" id="1.10.287.130">
    <property type="match status" value="1"/>
</dbReference>
<feature type="coiled-coil region" evidence="12">
    <location>
        <begin position="251"/>
        <end position="306"/>
    </location>
</feature>
<evidence type="ECO:0000256" key="1">
    <source>
        <dbReference type="ARBA" id="ARBA00000085"/>
    </source>
</evidence>
<dbReference type="GO" id="GO:0005886">
    <property type="term" value="C:plasma membrane"/>
    <property type="evidence" value="ECO:0007669"/>
    <property type="project" value="UniProtKB-SubCell"/>
</dbReference>
<evidence type="ECO:0000259" key="15">
    <source>
        <dbReference type="PROSITE" id="PS50885"/>
    </source>
</evidence>
<dbReference type="EC" id="2.7.13.3" evidence="4"/>
<keyword evidence="7 13" id="KW-0812">Transmembrane</keyword>
<dbReference type="PRINTS" id="PR00344">
    <property type="entry name" value="BCTRLSENSOR"/>
</dbReference>
<evidence type="ECO:0000313" key="16">
    <source>
        <dbReference type="EMBL" id="MDA0165091.1"/>
    </source>
</evidence>
<dbReference type="PANTHER" id="PTHR43711">
    <property type="entry name" value="TWO-COMPONENT HISTIDINE KINASE"/>
    <property type="match status" value="1"/>
</dbReference>
<feature type="transmembrane region" description="Helical" evidence="13">
    <location>
        <begin position="12"/>
        <end position="31"/>
    </location>
</feature>
<dbReference type="PROSITE" id="PS50885">
    <property type="entry name" value="HAMP"/>
    <property type="match status" value="1"/>
</dbReference>
<evidence type="ECO:0000256" key="6">
    <source>
        <dbReference type="ARBA" id="ARBA00022679"/>
    </source>
</evidence>
<keyword evidence="8" id="KW-0418">Kinase</keyword>
<keyword evidence="9 13" id="KW-1133">Transmembrane helix</keyword>
<dbReference type="SUPFAM" id="SSF55781">
    <property type="entry name" value="GAF domain-like"/>
    <property type="match status" value="1"/>
</dbReference>
<dbReference type="SUPFAM" id="SSF47384">
    <property type="entry name" value="Homodimeric domain of signal transducing histidine kinase"/>
    <property type="match status" value="1"/>
</dbReference>
<organism evidence="16 17">
    <name type="scientific">Solirubrobacter ginsenosidimutans</name>
    <dbReference type="NCBI Taxonomy" id="490573"/>
    <lineage>
        <taxon>Bacteria</taxon>
        <taxon>Bacillati</taxon>
        <taxon>Actinomycetota</taxon>
        <taxon>Thermoleophilia</taxon>
        <taxon>Solirubrobacterales</taxon>
        <taxon>Solirubrobacteraceae</taxon>
        <taxon>Solirubrobacter</taxon>
    </lineage>
</organism>
<dbReference type="Pfam" id="PF00512">
    <property type="entry name" value="HisKA"/>
    <property type="match status" value="1"/>
</dbReference>
<dbReference type="GO" id="GO:0005509">
    <property type="term" value="F:calcium ion binding"/>
    <property type="evidence" value="ECO:0007669"/>
    <property type="project" value="UniProtKB-ARBA"/>
</dbReference>
<keyword evidence="5" id="KW-0597">Phosphoprotein</keyword>
<dbReference type="InterPro" id="IPR003018">
    <property type="entry name" value="GAF"/>
</dbReference>
<dbReference type="SMART" id="SM00388">
    <property type="entry name" value="HisKA"/>
    <property type="match status" value="1"/>
</dbReference>
<keyword evidence="12" id="KW-0175">Coiled coil</keyword>
<dbReference type="Gene3D" id="3.30.565.10">
    <property type="entry name" value="Histidine kinase-like ATPase, C-terminal domain"/>
    <property type="match status" value="1"/>
</dbReference>
<dbReference type="InterPro" id="IPR003661">
    <property type="entry name" value="HisK_dim/P_dom"/>
</dbReference>
<dbReference type="SMART" id="SM00304">
    <property type="entry name" value="HAMP"/>
    <property type="match status" value="1"/>
</dbReference>
<dbReference type="SMART" id="SM00387">
    <property type="entry name" value="HATPase_c"/>
    <property type="match status" value="1"/>
</dbReference>
<comment type="catalytic activity">
    <reaction evidence="1">
        <text>ATP + protein L-histidine = ADP + protein N-phospho-L-histidine.</text>
        <dbReference type="EC" id="2.7.13.3"/>
    </reaction>
</comment>
<dbReference type="GO" id="GO:0000155">
    <property type="term" value="F:phosphorelay sensor kinase activity"/>
    <property type="evidence" value="ECO:0007669"/>
    <property type="project" value="InterPro"/>
</dbReference>
<dbReference type="PANTHER" id="PTHR43711:SF30">
    <property type="entry name" value="HISTIDINE KINASE"/>
    <property type="match status" value="1"/>
</dbReference>
<dbReference type="InterPro" id="IPR007891">
    <property type="entry name" value="CHASE3"/>
</dbReference>
<dbReference type="InterPro" id="IPR036890">
    <property type="entry name" value="HATPase_C_sf"/>
</dbReference>
<evidence type="ECO:0000256" key="5">
    <source>
        <dbReference type="ARBA" id="ARBA00022553"/>
    </source>
</evidence>
<dbReference type="InterPro" id="IPR003660">
    <property type="entry name" value="HAMP_dom"/>
</dbReference>
<sequence length="814" mass="87122">MRRRLTVRTLAVSALIIVVIGIVLGGLAVGIDRQHRAGERARHSQVVIATANLTAQRLLAVQTTLRGFLIRGNPKVLADYRAVRESLPAAALELEGLAVDNPGQSRRAQEIHRQALAYVDTYADPVIERTREAGVGAGRAFAAAHDGSARADELAASIGRFGDVERRLSEERAKTADVASDRALLTAGLGFALCVLVLVLATAYVARRIVMPVGRLSAAASRVQRGELDVTVPERSGDEIGRLGAAFNAMARALEQSRGELESQNTELEMQAIELEERQVELTEANDEARAQRDELEVSAAHLAAEKGRAERYGAFADRLAMARNAGDLAEIALSTLAAAAGADVGVLYTEDWREDSRWTRAAVLALDPAPLAEFAPAGGEGAGARAVATRSVVVVDTGVELRVRTGLAGETVVRWEVHVPLRIGDRDVGVAALGGVTEAAFDAAEADTLQRLAAQAAVALTESAALAQRNWLSQVNAAVLDCVREGIALVGLDHELVFANTAMERLAERLSMPIGAAIGASRGDASADDPETYFAKWEAMLADTDEPTADELEISGLVLERYTAPVDDDAGARIGRLVVLRDVTREREVDQLKSDLMATVSHELRTPLASVLGYAELLRTRRLEPEARDEIIATVHREAKRLSALIDDFLDVQAIEQDRFPLTREPFSVTELLQEQVRTFAGQSVRHHLTLDPCDSPPIAVGDRGRISQVVANLLSNAIKYSPDGGEVGISSSCTAGVVLVAVTDHGLGIPLAEQEHVFEKFFRVERGPAARVGGTGLGLALAHEIVLAHGGRMGFESTEGAGSRFWFTLPTE</sequence>
<evidence type="ECO:0000256" key="8">
    <source>
        <dbReference type="ARBA" id="ARBA00022777"/>
    </source>
</evidence>
<dbReference type="SUPFAM" id="SSF55874">
    <property type="entry name" value="ATPase domain of HSP90 chaperone/DNA topoisomerase II/histidine kinase"/>
    <property type="match status" value="1"/>
</dbReference>
<evidence type="ECO:0000256" key="12">
    <source>
        <dbReference type="SAM" id="Coils"/>
    </source>
</evidence>
<dbReference type="InterPro" id="IPR050736">
    <property type="entry name" value="Sensor_HK_Regulatory"/>
</dbReference>
<comment type="cofactor">
    <cofactor evidence="2">
        <name>a divalent metal cation</name>
        <dbReference type="ChEBI" id="CHEBI:60240"/>
    </cofactor>
</comment>
<dbReference type="Gene3D" id="6.10.340.10">
    <property type="match status" value="1"/>
</dbReference>
<evidence type="ECO:0000256" key="4">
    <source>
        <dbReference type="ARBA" id="ARBA00012438"/>
    </source>
</evidence>
<keyword evidence="11 13" id="KW-0472">Membrane</keyword>
<dbReference type="InterPro" id="IPR004358">
    <property type="entry name" value="Sig_transdc_His_kin-like_C"/>
</dbReference>
<comment type="subcellular location">
    <subcellularLocation>
        <location evidence="3">Cell membrane</location>
    </subcellularLocation>
</comment>
<dbReference type="InterPro" id="IPR005467">
    <property type="entry name" value="His_kinase_dom"/>
</dbReference>
<evidence type="ECO:0000256" key="10">
    <source>
        <dbReference type="ARBA" id="ARBA00023012"/>
    </source>
</evidence>
<evidence type="ECO:0000313" key="17">
    <source>
        <dbReference type="Proteomes" id="UP001149140"/>
    </source>
</evidence>
<dbReference type="FunFam" id="1.10.287.130:FF:000001">
    <property type="entry name" value="Two-component sensor histidine kinase"/>
    <property type="match status" value="1"/>
</dbReference>
<dbReference type="GO" id="GO:0005524">
    <property type="term" value="F:ATP binding"/>
    <property type="evidence" value="ECO:0007669"/>
    <property type="project" value="UniProtKB-KW"/>
</dbReference>
<keyword evidence="16" id="KW-0067">ATP-binding</keyword>
<dbReference type="InterPro" id="IPR036097">
    <property type="entry name" value="HisK_dim/P_sf"/>
</dbReference>
<reference evidence="16" key="1">
    <citation type="submission" date="2022-10" db="EMBL/GenBank/DDBJ databases">
        <title>The WGS of Solirubrobacter ginsenosidimutans DSM 21036.</title>
        <authorList>
            <person name="Jiang Z."/>
        </authorList>
    </citation>
    <scope>NUCLEOTIDE SEQUENCE</scope>
    <source>
        <strain evidence="16">DSM 21036</strain>
    </source>
</reference>
<keyword evidence="16" id="KW-0547">Nucleotide-binding</keyword>
<dbReference type="SMART" id="SM00065">
    <property type="entry name" value="GAF"/>
    <property type="match status" value="1"/>
</dbReference>
<evidence type="ECO:0000256" key="7">
    <source>
        <dbReference type="ARBA" id="ARBA00022692"/>
    </source>
</evidence>
<proteinExistence type="predicted"/>
<evidence type="ECO:0000256" key="3">
    <source>
        <dbReference type="ARBA" id="ARBA00004236"/>
    </source>
</evidence>
<evidence type="ECO:0000256" key="13">
    <source>
        <dbReference type="SAM" id="Phobius"/>
    </source>
</evidence>
<dbReference type="Gene3D" id="3.30.450.40">
    <property type="match status" value="1"/>
</dbReference>
<comment type="caution">
    <text evidence="16">The sequence shown here is derived from an EMBL/GenBank/DDBJ whole genome shotgun (WGS) entry which is preliminary data.</text>
</comment>
<dbReference type="AlphaFoldDB" id="A0A9X3S6F3"/>
<dbReference type="Pfam" id="PF02518">
    <property type="entry name" value="HATPase_c"/>
    <property type="match status" value="1"/>
</dbReference>
<evidence type="ECO:0000256" key="11">
    <source>
        <dbReference type="ARBA" id="ARBA00023136"/>
    </source>
</evidence>
<keyword evidence="17" id="KW-1185">Reference proteome</keyword>
<dbReference type="CDD" id="cd00082">
    <property type="entry name" value="HisKA"/>
    <property type="match status" value="1"/>
</dbReference>
<feature type="transmembrane region" description="Helical" evidence="13">
    <location>
        <begin position="183"/>
        <end position="206"/>
    </location>
</feature>
<keyword evidence="6" id="KW-0808">Transferase</keyword>
<dbReference type="Gene3D" id="3.30.450.20">
    <property type="entry name" value="PAS domain"/>
    <property type="match status" value="1"/>
</dbReference>
<dbReference type="InterPro" id="IPR029016">
    <property type="entry name" value="GAF-like_dom_sf"/>
</dbReference>
<evidence type="ECO:0000256" key="2">
    <source>
        <dbReference type="ARBA" id="ARBA00001968"/>
    </source>
</evidence>
<evidence type="ECO:0000259" key="14">
    <source>
        <dbReference type="PROSITE" id="PS50109"/>
    </source>
</evidence>
<dbReference type="InterPro" id="IPR003594">
    <property type="entry name" value="HATPase_dom"/>
</dbReference>
<dbReference type="EMBL" id="JAPDOD010000041">
    <property type="protein sequence ID" value="MDA0165091.1"/>
    <property type="molecule type" value="Genomic_DNA"/>
</dbReference>
<name>A0A9X3S6F3_9ACTN</name>
<dbReference type="PROSITE" id="PS50109">
    <property type="entry name" value="HIS_KIN"/>
    <property type="match status" value="1"/>
</dbReference>
<feature type="domain" description="HAMP" evidence="15">
    <location>
        <begin position="207"/>
        <end position="259"/>
    </location>
</feature>
<dbReference type="Proteomes" id="UP001149140">
    <property type="component" value="Unassembled WGS sequence"/>
</dbReference>
<feature type="domain" description="Histidine kinase" evidence="14">
    <location>
        <begin position="600"/>
        <end position="814"/>
    </location>
</feature>
<dbReference type="Pfam" id="PF13185">
    <property type="entry name" value="GAF_2"/>
    <property type="match status" value="1"/>
</dbReference>
<gene>
    <name evidence="16" type="ORF">OM076_32780</name>
</gene>
<dbReference type="CDD" id="cd06225">
    <property type="entry name" value="HAMP"/>
    <property type="match status" value="1"/>
</dbReference>
<dbReference type="Pfam" id="PF00672">
    <property type="entry name" value="HAMP"/>
    <property type="match status" value="1"/>
</dbReference>
<protein>
    <recommendedName>
        <fullName evidence="4">histidine kinase</fullName>
        <ecNumber evidence="4">2.7.13.3</ecNumber>
    </recommendedName>
</protein>
<evidence type="ECO:0000256" key="9">
    <source>
        <dbReference type="ARBA" id="ARBA00022989"/>
    </source>
</evidence>
<accession>A0A9X3S6F3</accession>
<dbReference type="Pfam" id="PF05227">
    <property type="entry name" value="CHASE3"/>
    <property type="match status" value="1"/>
</dbReference>
<dbReference type="SUPFAM" id="SSF158472">
    <property type="entry name" value="HAMP domain-like"/>
    <property type="match status" value="1"/>
</dbReference>
<dbReference type="FunFam" id="3.30.565.10:FF:000006">
    <property type="entry name" value="Sensor histidine kinase WalK"/>
    <property type="match status" value="1"/>
</dbReference>
<dbReference type="RefSeq" id="WP_270044347.1">
    <property type="nucleotide sequence ID" value="NZ_JAPDOD010000041.1"/>
</dbReference>